<dbReference type="AlphaFoldDB" id="A0AAN7EGR3"/>
<protein>
    <recommendedName>
        <fullName evidence="2">Sialate O-acetylesterase domain-containing protein</fullName>
    </recommendedName>
</protein>
<dbReference type="Gene3D" id="3.40.50.1110">
    <property type="entry name" value="SGNH hydrolase"/>
    <property type="match status" value="1"/>
</dbReference>
<organism evidence="3 4">
    <name type="scientific">Quercus rubra</name>
    <name type="common">Northern red oak</name>
    <name type="synonym">Quercus borealis</name>
    <dbReference type="NCBI Taxonomy" id="3512"/>
    <lineage>
        <taxon>Eukaryota</taxon>
        <taxon>Viridiplantae</taxon>
        <taxon>Streptophyta</taxon>
        <taxon>Embryophyta</taxon>
        <taxon>Tracheophyta</taxon>
        <taxon>Spermatophyta</taxon>
        <taxon>Magnoliopsida</taxon>
        <taxon>eudicotyledons</taxon>
        <taxon>Gunneridae</taxon>
        <taxon>Pentapetalae</taxon>
        <taxon>rosids</taxon>
        <taxon>fabids</taxon>
        <taxon>Fagales</taxon>
        <taxon>Fagaceae</taxon>
        <taxon>Quercus</taxon>
    </lineage>
</organism>
<dbReference type="EMBL" id="JAXUIC010000009">
    <property type="protein sequence ID" value="KAK4571581.1"/>
    <property type="molecule type" value="Genomic_DNA"/>
</dbReference>
<name>A0AAN7EGR3_QUERU</name>
<evidence type="ECO:0000313" key="3">
    <source>
        <dbReference type="EMBL" id="KAK4571581.1"/>
    </source>
</evidence>
<dbReference type="Proteomes" id="UP001324115">
    <property type="component" value="Unassembled WGS sequence"/>
</dbReference>
<keyword evidence="1" id="KW-0378">Hydrolase</keyword>
<dbReference type="InterPro" id="IPR005181">
    <property type="entry name" value="SASA"/>
</dbReference>
<evidence type="ECO:0000313" key="4">
    <source>
        <dbReference type="Proteomes" id="UP001324115"/>
    </source>
</evidence>
<accession>A0AAN7EGR3</accession>
<feature type="domain" description="Sialate O-acetylesterase" evidence="2">
    <location>
        <begin position="1"/>
        <end position="219"/>
    </location>
</feature>
<dbReference type="PANTHER" id="PTHR31988:SF15">
    <property type="entry name" value="ESTERASE, PUTATIVE (DUF303)-RELATED"/>
    <property type="match status" value="1"/>
</dbReference>
<dbReference type="PANTHER" id="PTHR31988">
    <property type="entry name" value="ESTERASE, PUTATIVE (DUF303)-RELATED"/>
    <property type="match status" value="1"/>
</dbReference>
<evidence type="ECO:0000259" key="2">
    <source>
        <dbReference type="Pfam" id="PF03629"/>
    </source>
</evidence>
<gene>
    <name evidence="3" type="ORF">RGQ29_030124</name>
</gene>
<dbReference type="GO" id="GO:0016787">
    <property type="term" value="F:hydrolase activity"/>
    <property type="evidence" value="ECO:0007669"/>
    <property type="project" value="UniProtKB-KW"/>
</dbReference>
<keyword evidence="4" id="KW-1185">Reference proteome</keyword>
<comment type="caution">
    <text evidence="3">The sequence shown here is derived from an EMBL/GenBank/DDBJ whole genome shotgun (WGS) entry which is preliminary data.</text>
</comment>
<reference evidence="3 4" key="1">
    <citation type="journal article" date="2023" name="G3 (Bethesda)">
        <title>A haplotype-resolved chromosome-scale genome for Quercus rubra L. provides insights into the genetics of adaptive traits for red oak species.</title>
        <authorList>
            <person name="Kapoor B."/>
            <person name="Jenkins J."/>
            <person name="Schmutz J."/>
            <person name="Zhebentyayeva T."/>
            <person name="Kuelheim C."/>
            <person name="Coggeshall M."/>
            <person name="Heim C."/>
            <person name="Lasky J.R."/>
            <person name="Leites L."/>
            <person name="Islam-Faridi N."/>
            <person name="Romero-Severson J."/>
            <person name="DeLeo V.L."/>
            <person name="Lucas S.M."/>
            <person name="Lazic D."/>
            <person name="Gailing O."/>
            <person name="Carlson J."/>
            <person name="Staton M."/>
        </authorList>
    </citation>
    <scope>NUCLEOTIDE SEQUENCE [LARGE SCALE GENOMIC DNA]</scope>
    <source>
        <strain evidence="3">Pseudo-F2</strain>
    </source>
</reference>
<evidence type="ECO:0000256" key="1">
    <source>
        <dbReference type="ARBA" id="ARBA00022801"/>
    </source>
</evidence>
<dbReference type="Pfam" id="PF03629">
    <property type="entry name" value="SASA"/>
    <property type="match status" value="1"/>
</dbReference>
<proteinExistence type="predicted"/>
<dbReference type="SUPFAM" id="SSF52266">
    <property type="entry name" value="SGNH hydrolase"/>
    <property type="match status" value="1"/>
</dbReference>
<sequence length="227" mass="24977">MVGEGGVNNNTWDMKIPPESNPSPFILRLNSNKTWFVAHEPLHKDIDTTKVCGVGPGMPFAHEVLAKDPNFGVIGLVPCAIGGTMITEWAKGTIHYTDLVERANASLRSGGKIKALLWYQGESDTQNQTDANLYKERLYKFFIDIRNDLNSPNLPIIQVALASGFNSTLEEIVRAAQLENDLPNLQTIDAKGLPLEDDGLHLSTPAQVRLGKMLADAFLNNFPKPIQ</sequence>
<dbReference type="InterPro" id="IPR036514">
    <property type="entry name" value="SGNH_hydro_sf"/>
</dbReference>
<dbReference type="InterPro" id="IPR052940">
    <property type="entry name" value="Carb_Esterase_6"/>
</dbReference>